<dbReference type="OrthoDB" id="9780606at2"/>
<organism evidence="2 3">
    <name type="scientific">Zhengella mangrovi</name>
    <dbReference type="NCBI Taxonomy" id="1982044"/>
    <lineage>
        <taxon>Bacteria</taxon>
        <taxon>Pseudomonadati</taxon>
        <taxon>Pseudomonadota</taxon>
        <taxon>Alphaproteobacteria</taxon>
        <taxon>Hyphomicrobiales</taxon>
        <taxon>Notoacmeibacteraceae</taxon>
        <taxon>Zhengella</taxon>
    </lineage>
</organism>
<evidence type="ECO:0000313" key="2">
    <source>
        <dbReference type="EMBL" id="PHP68956.1"/>
    </source>
</evidence>
<dbReference type="EMBL" id="PDVP01000001">
    <property type="protein sequence ID" value="PHP68956.1"/>
    <property type="molecule type" value="Genomic_DNA"/>
</dbReference>
<dbReference type="Pfam" id="PF12705">
    <property type="entry name" value="PDDEXK_1"/>
    <property type="match status" value="1"/>
</dbReference>
<dbReference type="AlphaFoldDB" id="A0A2G1QTS4"/>
<proteinExistence type="predicted"/>
<dbReference type="Proteomes" id="UP000221168">
    <property type="component" value="Unassembled WGS sequence"/>
</dbReference>
<dbReference type="InterPro" id="IPR038726">
    <property type="entry name" value="PDDEXK_AddAB-type"/>
</dbReference>
<reference evidence="2 3" key="1">
    <citation type="submission" date="2017-10" db="EMBL/GenBank/DDBJ databases">
        <title>Sedimentibacterium mangrovi gen. nov., sp. nov., a novel member of family Phyllobacteriacea isolated from mangrove sediment.</title>
        <authorList>
            <person name="Liao H."/>
            <person name="Tian Y."/>
        </authorList>
    </citation>
    <scope>NUCLEOTIDE SEQUENCE [LARGE SCALE GENOMIC DNA]</scope>
    <source>
        <strain evidence="2 3">X9-2-2</strain>
    </source>
</reference>
<dbReference type="InterPro" id="IPR027417">
    <property type="entry name" value="P-loop_NTPase"/>
</dbReference>
<dbReference type="RefSeq" id="WP_099303532.1">
    <property type="nucleotide sequence ID" value="NZ_PDVP01000001.1"/>
</dbReference>
<feature type="domain" description="PD-(D/E)XK endonuclease-like" evidence="1">
    <location>
        <begin position="759"/>
        <end position="993"/>
    </location>
</feature>
<name>A0A2G1QTS4_9HYPH</name>
<accession>A0A2G1QTS4</accession>
<evidence type="ECO:0000313" key="3">
    <source>
        <dbReference type="Proteomes" id="UP000221168"/>
    </source>
</evidence>
<dbReference type="InterPro" id="IPR014153">
    <property type="entry name" value="Ds_break_AddB"/>
</dbReference>
<gene>
    <name evidence="2" type="primary">addB</name>
    <name evidence="2" type="ORF">CSC94_02930</name>
</gene>
<protein>
    <submittedName>
        <fullName evidence="2">Double-strand break repair protein AddB</fullName>
    </submittedName>
</protein>
<dbReference type="SUPFAM" id="SSF52540">
    <property type="entry name" value="P-loop containing nucleoside triphosphate hydrolases"/>
    <property type="match status" value="1"/>
</dbReference>
<sequence>MAERDPRVFTIEPGASFLTALADALTDGRLIPGFPADNGPMALADATIYVPTRRSARRLRAIFTERTTTGTAILPAIRPLGEFDEDAPFFQDGTPALPDLDPPVGAMERLLALAPLVQAWKGNVTAEIGRLLDEEVTLPNSFADALWLARDLTALMDEIETEGAGWDKLGLLADGDLAHWWQVTVKFLEIVTASWPAHLASIRRSNPAAHRNALIEAEAERLRCQAPRGPVIAAGSTGSIPATARLLGVIARLDQGAVILPGLDTGLDEESWSLIGNPQAAPSVFGHPQYALKKLLARLGIDRREVTAIAGAEPLLARRRQIVSQALRPAETTDRWADAAADASQAVSEGAFDGVALLEARHEREEAMAIAVALRKAIEDGHEPAALVTGDRTLARRVSAELTRFGIAADDSAGTPLGATPPATLLTLLVEASLRPGDPLTLLALAKHPLTHLGLDRAQLRETAEFLDLAVLRGGAARPDIATLADLASERLAGLAERHPPHWVERLTETRLAGILDMAARLSAAAAPLLALRGQSTASVSALARASVLALEAVGRDADGGLAALYRGEAGDTLAELLRDLLASGEATALAPGEWPDALLALVAGETVKPRSSGETRVQILGQLEARLQDFGFLVLGGLNEGSWPRRAEADRFMSRLMKSMMALEPPERRIGQAAHDFEMALGARRLLITRSMRQDNAPASRSRWLQRLLTFAGPQAEQGLISRGAAYLDWARMLDRDERVDFAARPAPVPPLAKRPKHFSVTDIETLRRDPYAIFARKILNLRPLEPLVGDPGAAERGTLFHEVLHRFTKAGINPQSPDASDALVAIGRACFAELALPADIEAVWWPRFEAMIPGLLDWEAERQRPGTQPHAEVGARRTVVEPTGVTLSGRADRIDLHADGTADILDYKTGAPPSAKQVRALLAPQLPLEAALAMRGAFDGIAEGTKPGDLAYVRLGARGEVEHKSVLGSGKDAVSSEDLAEQSWEKLTAMLAYYTLAETGYVSRLLPLAEGAADGDYDHLARVLEWSAGNDGKDGGEGE</sequence>
<evidence type="ECO:0000259" key="1">
    <source>
        <dbReference type="Pfam" id="PF12705"/>
    </source>
</evidence>
<dbReference type="NCBIfam" id="TIGR02786">
    <property type="entry name" value="addB_alphas"/>
    <property type="match status" value="1"/>
</dbReference>
<comment type="caution">
    <text evidence="2">The sequence shown here is derived from an EMBL/GenBank/DDBJ whole genome shotgun (WGS) entry which is preliminary data.</text>
</comment>
<keyword evidence="3" id="KW-1185">Reference proteome</keyword>